<protein>
    <submittedName>
        <fullName evidence="1">Uncharacterized protein</fullName>
    </submittedName>
</protein>
<feature type="non-terminal residue" evidence="1">
    <location>
        <position position="208"/>
    </location>
</feature>
<dbReference type="AlphaFoldDB" id="A0A1B6F831"/>
<sequence>CNLDTETKSETILKMCSNDPKLCFNSDYFGKIFTLNKKDEVKVLDGSEIHSPVLGGCKSNVLPNSKEYKECLSPILGCTFTHSENLKSSKQDHKTFALSSDIVSGSSFIQSIPNDSINDESVDQRSEIKMCPENENEKSEIKMCPENENEKNLGFKEMSQFKDTMSICKQYSGLNDLVPKDSNSLVNVVSPHSLKCIQNKNFHSIHSA</sequence>
<feature type="non-terminal residue" evidence="1">
    <location>
        <position position="1"/>
    </location>
</feature>
<name>A0A1B6F831_9HEMI</name>
<organism evidence="1">
    <name type="scientific">Cuerna arida</name>
    <dbReference type="NCBI Taxonomy" id="1464854"/>
    <lineage>
        <taxon>Eukaryota</taxon>
        <taxon>Metazoa</taxon>
        <taxon>Ecdysozoa</taxon>
        <taxon>Arthropoda</taxon>
        <taxon>Hexapoda</taxon>
        <taxon>Insecta</taxon>
        <taxon>Pterygota</taxon>
        <taxon>Neoptera</taxon>
        <taxon>Paraneoptera</taxon>
        <taxon>Hemiptera</taxon>
        <taxon>Auchenorrhyncha</taxon>
        <taxon>Membracoidea</taxon>
        <taxon>Cicadellidae</taxon>
        <taxon>Cicadellinae</taxon>
        <taxon>Proconiini</taxon>
        <taxon>Cuerna</taxon>
    </lineage>
</organism>
<proteinExistence type="predicted"/>
<evidence type="ECO:0000313" key="1">
    <source>
        <dbReference type="EMBL" id="JAS46392.1"/>
    </source>
</evidence>
<accession>A0A1B6F831</accession>
<reference evidence="1" key="1">
    <citation type="submission" date="2015-11" db="EMBL/GenBank/DDBJ databases">
        <title>De novo transcriptome assembly of four potential Pierce s Disease insect vectors from Arizona vineyards.</title>
        <authorList>
            <person name="Tassone E.E."/>
        </authorList>
    </citation>
    <scope>NUCLEOTIDE SEQUENCE</scope>
</reference>
<dbReference type="EMBL" id="GECZ01023377">
    <property type="protein sequence ID" value="JAS46392.1"/>
    <property type="molecule type" value="Transcribed_RNA"/>
</dbReference>
<gene>
    <name evidence="1" type="ORF">g.8396</name>
</gene>